<dbReference type="EMBL" id="CP080997">
    <property type="protein sequence ID" value="QZA07338.1"/>
    <property type="molecule type" value="Genomic_DNA"/>
</dbReference>
<accession>A0A9X7ZH51</accession>
<sequence length="109" mass="11961">MVDLADWPRHVSGVPESAIERELAEALGRTLAELRQERGLTQETVAEAAGISRNHYQLLEYGLGKRDGRKPANPRLSTLVALSEVLGTTVPALINTVFRSSAEHRQTES</sequence>
<dbReference type="Proteomes" id="UP000825008">
    <property type="component" value="Chromosome"/>
</dbReference>
<dbReference type="AlphaFoldDB" id="A0A9X7ZH51"/>
<dbReference type="RefSeq" id="WP_082134185.1">
    <property type="nucleotide sequence ID" value="NZ_CP080997.1"/>
</dbReference>
<reference evidence="2" key="1">
    <citation type="submission" date="2021-08" db="EMBL/GenBank/DDBJ databases">
        <title>Whole genome sequencing of non-tuberculosis mycobacteria type-strains.</title>
        <authorList>
            <person name="Igarashi Y."/>
            <person name="Osugi A."/>
            <person name="Mitarai S."/>
        </authorList>
    </citation>
    <scope>NUCLEOTIDE SEQUENCE</scope>
    <source>
        <strain evidence="2">JCM 30995</strain>
    </source>
</reference>
<dbReference type="CDD" id="cd00093">
    <property type="entry name" value="HTH_XRE"/>
    <property type="match status" value="1"/>
</dbReference>
<organism evidence="2 3">
    <name type="scientific">Mycolicibacter heraklionensis</name>
    <dbReference type="NCBI Taxonomy" id="512402"/>
    <lineage>
        <taxon>Bacteria</taxon>
        <taxon>Bacillati</taxon>
        <taxon>Actinomycetota</taxon>
        <taxon>Actinomycetes</taxon>
        <taxon>Mycobacteriales</taxon>
        <taxon>Mycobacteriaceae</taxon>
        <taxon>Mycolicibacter</taxon>
    </lineage>
</organism>
<evidence type="ECO:0000313" key="3">
    <source>
        <dbReference type="Proteomes" id="UP000825008"/>
    </source>
</evidence>
<dbReference type="InterPro" id="IPR010982">
    <property type="entry name" value="Lambda_DNA-bd_dom_sf"/>
</dbReference>
<protein>
    <submittedName>
        <fullName evidence="2">Helix-turn-helix transcriptional regulator</fullName>
    </submittedName>
</protein>
<evidence type="ECO:0000313" key="2">
    <source>
        <dbReference type="EMBL" id="QZA07338.1"/>
    </source>
</evidence>
<dbReference type="InterPro" id="IPR001387">
    <property type="entry name" value="Cro/C1-type_HTH"/>
</dbReference>
<dbReference type="GO" id="GO:0003677">
    <property type="term" value="F:DNA binding"/>
    <property type="evidence" value="ECO:0007669"/>
    <property type="project" value="InterPro"/>
</dbReference>
<dbReference type="SMART" id="SM00530">
    <property type="entry name" value="HTH_XRE"/>
    <property type="match status" value="1"/>
</dbReference>
<evidence type="ECO:0000259" key="1">
    <source>
        <dbReference type="PROSITE" id="PS50943"/>
    </source>
</evidence>
<dbReference type="KEGG" id="mher:K3U94_20710"/>
<feature type="domain" description="HTH cro/C1-type" evidence="1">
    <location>
        <begin position="31"/>
        <end position="93"/>
    </location>
</feature>
<dbReference type="Pfam" id="PF13560">
    <property type="entry name" value="HTH_31"/>
    <property type="match status" value="1"/>
</dbReference>
<dbReference type="SUPFAM" id="SSF47413">
    <property type="entry name" value="lambda repressor-like DNA-binding domains"/>
    <property type="match status" value="1"/>
</dbReference>
<dbReference type="OrthoDB" id="9814553at2"/>
<dbReference type="PROSITE" id="PS50943">
    <property type="entry name" value="HTH_CROC1"/>
    <property type="match status" value="1"/>
</dbReference>
<gene>
    <name evidence="2" type="ORF">K3U94_20710</name>
</gene>
<proteinExistence type="predicted"/>
<name>A0A9X7ZH51_9MYCO</name>
<dbReference type="Gene3D" id="1.10.260.40">
    <property type="entry name" value="lambda repressor-like DNA-binding domains"/>
    <property type="match status" value="1"/>
</dbReference>